<proteinExistence type="predicted"/>
<organism evidence="1 2">
    <name type="scientific">Celeribacter marinus</name>
    <dbReference type="NCBI Taxonomy" id="1397108"/>
    <lineage>
        <taxon>Bacteria</taxon>
        <taxon>Pseudomonadati</taxon>
        <taxon>Pseudomonadota</taxon>
        <taxon>Alphaproteobacteria</taxon>
        <taxon>Rhodobacterales</taxon>
        <taxon>Roseobacteraceae</taxon>
        <taxon>Celeribacter</taxon>
    </lineage>
</organism>
<dbReference type="KEGG" id="cmar:IMCC12053_897"/>
<dbReference type="Gene3D" id="3.40.50.410">
    <property type="entry name" value="von Willebrand factor, type A domain"/>
    <property type="match status" value="1"/>
</dbReference>
<dbReference type="PATRIC" id="fig|1397108.4.peg.926"/>
<dbReference type="STRING" id="1397108.IMCC12053_897"/>
<sequence length="539" mass="59339">MEKCKKESFGTTTLSNLGVSTIAKKRIGDIWRETARNEDGSLAIFGVFTFIIILILGGVGVDIVRHEQLRSELQSTLDRAVLAAANLDNTLDPETVVTDYFEKAGLVQYLSDVRAEATPSGRRITAEVDATVPTYFMKFASVDKIELASLATAEQGMTDLEVSLVLDVSNSMNDMGRLDKLHDAAWDFTDIVFENSASANVSFNVIPYATQVNAGADLLATLDLDDAHNDSHCINFEDADFNTTKLEFAQNENGRRYEQTMVIDPWYRNSNASGLVLPVCDPDSANEIIAFSGDEAAIKTMVESLEANGNTSIDIGVKWGAAMLDPDNTKLGGTSGYPLKYSGGNLKVMVVMTDGVNTDQFHMPDPYRNGMSDMYIYNGKTSMPARYKTCSGWYSSYCSYTNGYYIPENKSYQSSPYGGNSAQQMEWKDVWKKYTIDGHAYRRYLASGNANDYYNWMDDTHTAQGNTAKNARMLAACEAAKDKGVLIFTIGFEVSGTDANTVMRNCATSASHYYDVEGLELNDAFSAIATKVTELRLTQ</sequence>
<name>A0A0N7HIC6_9RHOB</name>
<dbReference type="OrthoDB" id="7522752at2"/>
<evidence type="ECO:0000313" key="1">
    <source>
        <dbReference type="EMBL" id="ALI54845.1"/>
    </source>
</evidence>
<protein>
    <submittedName>
        <fullName evidence="1">Uncharacterized protein</fullName>
    </submittedName>
</protein>
<dbReference type="SUPFAM" id="SSF53300">
    <property type="entry name" value="vWA-like"/>
    <property type="match status" value="1"/>
</dbReference>
<evidence type="ECO:0000313" key="2">
    <source>
        <dbReference type="Proteomes" id="UP000064920"/>
    </source>
</evidence>
<dbReference type="Pfam" id="PF13400">
    <property type="entry name" value="Tad"/>
    <property type="match status" value="1"/>
</dbReference>
<dbReference type="AlphaFoldDB" id="A0A0N7HIC6"/>
<keyword evidence="2" id="KW-1185">Reference proteome</keyword>
<dbReference type="EMBL" id="CP012023">
    <property type="protein sequence ID" value="ALI54845.1"/>
    <property type="molecule type" value="Genomic_DNA"/>
</dbReference>
<reference evidence="1 2" key="1">
    <citation type="submission" date="2015-05" db="EMBL/GenBank/DDBJ databases">
        <authorList>
            <person name="Wang D.B."/>
            <person name="Wang M."/>
        </authorList>
    </citation>
    <scope>NUCLEOTIDE SEQUENCE [LARGE SCALE GENOMIC DNA]</scope>
    <source>
        <strain evidence="1 2">IMCC 12053</strain>
    </source>
</reference>
<gene>
    <name evidence="1" type="ORF">IMCC12053_897</name>
</gene>
<dbReference type="Proteomes" id="UP000064920">
    <property type="component" value="Chromosome"/>
</dbReference>
<dbReference type="InterPro" id="IPR028087">
    <property type="entry name" value="Tad_N"/>
</dbReference>
<dbReference type="InterPro" id="IPR036465">
    <property type="entry name" value="vWFA_dom_sf"/>
</dbReference>
<dbReference type="RefSeq" id="WP_062216085.1">
    <property type="nucleotide sequence ID" value="NZ_CP012023.1"/>
</dbReference>
<accession>A0A0N7HIC6</accession>